<organism evidence="1 2">
    <name type="scientific">Staphylococcus virus IME1354_01</name>
    <dbReference type="NCBI Taxonomy" id="3070820"/>
    <lineage>
        <taxon>Viruses</taxon>
        <taxon>Duplodnaviria</taxon>
        <taxon>Heunggongvirae</taxon>
        <taxon>Uroviricota</taxon>
        <taxon>Caudoviricetes</taxon>
        <taxon>Zhangqianvirus</taxon>
        <taxon>Zhangqianvirus IME1354</taxon>
    </lineage>
</organism>
<accession>A0A1W6JQ58</accession>
<evidence type="ECO:0000313" key="1">
    <source>
        <dbReference type="EMBL" id="ARM68378.1"/>
    </source>
</evidence>
<sequence length="56" mass="6659">MAEYKVLKSYKDKQLDKKLKKNEKVEMTVKRADEVEEILKANGFDGPFLERIKEKK</sequence>
<evidence type="ECO:0000313" key="2">
    <source>
        <dbReference type="Proteomes" id="UP000224518"/>
    </source>
</evidence>
<dbReference type="RefSeq" id="YP_010648370.1">
    <property type="nucleotide sequence ID" value="NC_070727.1"/>
</dbReference>
<protein>
    <submittedName>
        <fullName evidence="1">Uncharacterized protein</fullName>
    </submittedName>
</protein>
<dbReference type="Proteomes" id="UP000224518">
    <property type="component" value="Segment"/>
</dbReference>
<keyword evidence="2" id="KW-1185">Reference proteome</keyword>
<dbReference type="GeneID" id="77923808"/>
<dbReference type="KEGG" id="vg:77923808"/>
<dbReference type="EMBL" id="KY653126">
    <property type="protein sequence ID" value="ARM68378.1"/>
    <property type="molecule type" value="Genomic_DNA"/>
</dbReference>
<name>A0A1W6JQ58_9CAUD</name>
<reference evidence="1 2" key="1">
    <citation type="submission" date="2017-02" db="EMBL/GenBank/DDBJ databases">
        <title>Analysis of active prophages from bacterial high-throughput sequencing data.</title>
        <authorList>
            <person name="Sun Q."/>
            <person name="Zhang X."/>
            <person name="Xing S."/>
            <person name="Tong Y.-G."/>
        </authorList>
    </citation>
    <scope>NUCLEOTIDE SEQUENCE [LARGE SCALE GENOMIC DNA]</scope>
</reference>
<proteinExistence type="predicted"/>